<keyword evidence="2" id="KW-0479">Metal-binding</keyword>
<evidence type="ECO:0000256" key="2">
    <source>
        <dbReference type="ARBA" id="ARBA00022723"/>
    </source>
</evidence>
<dbReference type="GO" id="GO:0045944">
    <property type="term" value="P:positive regulation of transcription by RNA polymerase II"/>
    <property type="evidence" value="ECO:0007669"/>
    <property type="project" value="TreeGrafter"/>
</dbReference>
<evidence type="ECO:0000259" key="8">
    <source>
        <dbReference type="PROSITE" id="PS50048"/>
    </source>
</evidence>
<dbReference type="GO" id="GO:0043565">
    <property type="term" value="F:sequence-specific DNA binding"/>
    <property type="evidence" value="ECO:0007669"/>
    <property type="project" value="TreeGrafter"/>
</dbReference>
<dbReference type="GeneID" id="80897886"/>
<name>A0A9W8QA41_AKAMU</name>
<dbReference type="Proteomes" id="UP001144673">
    <property type="component" value="Chromosome 4"/>
</dbReference>
<dbReference type="EMBL" id="JAJHUN010000009">
    <property type="protein sequence ID" value="KAJ4149955.1"/>
    <property type="molecule type" value="Genomic_DNA"/>
</dbReference>
<dbReference type="AlphaFoldDB" id="A0A9W8QA41"/>
<dbReference type="PROSITE" id="PS50048">
    <property type="entry name" value="ZN2_CY6_FUNGAL_2"/>
    <property type="match status" value="1"/>
</dbReference>
<dbReference type="SUPFAM" id="SSF57701">
    <property type="entry name" value="Zn2/Cys6 DNA-binding domain"/>
    <property type="match status" value="1"/>
</dbReference>
<dbReference type="GO" id="GO:0005634">
    <property type="term" value="C:nucleus"/>
    <property type="evidence" value="ECO:0007669"/>
    <property type="project" value="UniProtKB-SubCell"/>
</dbReference>
<sequence length="737" mass="82988">MSPQGQFFARKTRRTANACIPCRQSKIKCSGEEPCANCERRYVKCRFEDSGGNKVTVSQRYLRDLQRQANHARSQSSAQCQQGLPAKEAQLLPQCTSSPSGSIQYPTSDDTTLQNEPTASSSLHKQPALDLLAPINADEAYSIWTSPFQYPTTTLRYKYKNKRNWIWLAPASTWSFTTRLTILLTDKLDLEPPGTPTKHFDEIYPLQWNSLPPDIIPDITGLPSLDHALYLFNTVRFHFGQNYRFFDEKAFVENTREFYASGAAKMASEHRLWFAQFLLVMAFGKAFLSGPQLLDEPPGARYFIRAMSVMPEITCVWKDSLLAIEVMALIGLYLYAIDQRESAHVYVAQAVRIAQMEGLHTQLPEDELGIETVSRCRNLWWMLYIIDRHFSSSLGVPMTTPDSDITTQFEEAETNGLVQHASTLRLQVSLSQLLSHIITTIYRSEKTQLGVFLDATRSILASMVAHAQEIEQIVQLEVSSSVEAMSRETRHITLLYHQCVIIATRPVLLSVLKERLEKLNDGKEDWRSFLNLTKPLISTGIKSAVKTAQILSAEDGLLEHFLPFDLEFTYGAAIYLAMANALFPATEDSTLYSRTAQDILNEMTEKGNKIAAIRKREFYILQALLAELSTRAENSGLQTLTLATPELAEFGPRQQPHAPRSVQSTHASQQDRVLAASTALQGANTLLPVFSDMRSPMSLQMEPLNNEFLDNIGISSYEFFNLVEQMGSQDALFPTPF</sequence>
<dbReference type="GO" id="GO:0006351">
    <property type="term" value="P:DNA-templated transcription"/>
    <property type="evidence" value="ECO:0007669"/>
    <property type="project" value="InterPro"/>
</dbReference>
<dbReference type="GO" id="GO:0000981">
    <property type="term" value="F:DNA-binding transcription factor activity, RNA polymerase II-specific"/>
    <property type="evidence" value="ECO:0007669"/>
    <property type="project" value="InterPro"/>
</dbReference>
<dbReference type="PANTHER" id="PTHR47540:SF6">
    <property type="entry name" value="ZN(II)2CYS6 TRANSCRIPTION FACTOR (EUROFUNG)"/>
    <property type="match status" value="1"/>
</dbReference>
<feature type="compositionally biased region" description="Polar residues" evidence="7">
    <location>
        <begin position="95"/>
        <end position="124"/>
    </location>
</feature>
<reference evidence="9" key="1">
    <citation type="journal article" date="2023" name="Access Microbiol">
        <title>De-novo genome assembly for Akanthomyces muscarius, a biocontrol agent of insect agricultural pests.</title>
        <authorList>
            <person name="Erdos Z."/>
            <person name="Studholme D.J."/>
            <person name="Raymond B."/>
            <person name="Sharma M."/>
        </authorList>
    </citation>
    <scope>NUCLEOTIDE SEQUENCE</scope>
    <source>
        <strain evidence="9">Ve6</strain>
    </source>
</reference>
<keyword evidence="10" id="KW-1185">Reference proteome</keyword>
<comment type="caution">
    <text evidence="9">The sequence shown here is derived from an EMBL/GenBank/DDBJ whole genome shotgun (WGS) entry which is preliminary data.</text>
</comment>
<dbReference type="InterPro" id="IPR051711">
    <property type="entry name" value="Stress_Response_Reg"/>
</dbReference>
<dbReference type="InterPro" id="IPR007219">
    <property type="entry name" value="XnlR_reg_dom"/>
</dbReference>
<dbReference type="Gene3D" id="4.10.240.10">
    <property type="entry name" value="Zn(2)-C6 fungal-type DNA-binding domain"/>
    <property type="match status" value="1"/>
</dbReference>
<dbReference type="SMART" id="SM00066">
    <property type="entry name" value="GAL4"/>
    <property type="match status" value="1"/>
</dbReference>
<comment type="subcellular location">
    <subcellularLocation>
        <location evidence="1">Nucleus</location>
    </subcellularLocation>
</comment>
<evidence type="ECO:0000256" key="1">
    <source>
        <dbReference type="ARBA" id="ARBA00004123"/>
    </source>
</evidence>
<dbReference type="Pfam" id="PF04082">
    <property type="entry name" value="Fungal_trans"/>
    <property type="match status" value="1"/>
</dbReference>
<keyword evidence="4" id="KW-0238">DNA-binding</keyword>
<keyword evidence="3" id="KW-0805">Transcription regulation</keyword>
<dbReference type="CDD" id="cd12148">
    <property type="entry name" value="fungal_TF_MHR"/>
    <property type="match status" value="1"/>
</dbReference>
<evidence type="ECO:0000313" key="9">
    <source>
        <dbReference type="EMBL" id="KAJ4149955.1"/>
    </source>
</evidence>
<accession>A0A9W8QA41</accession>
<dbReference type="KEGG" id="amus:LMH87_010727"/>
<keyword evidence="5" id="KW-0804">Transcription</keyword>
<dbReference type="PANTHER" id="PTHR47540">
    <property type="entry name" value="THIAMINE REPRESSIBLE GENES REGULATORY PROTEIN THI5"/>
    <property type="match status" value="1"/>
</dbReference>
<dbReference type="InterPro" id="IPR036864">
    <property type="entry name" value="Zn2-C6_fun-type_DNA-bd_sf"/>
</dbReference>
<dbReference type="Pfam" id="PF00172">
    <property type="entry name" value="Zn_clus"/>
    <property type="match status" value="1"/>
</dbReference>
<evidence type="ECO:0000256" key="4">
    <source>
        <dbReference type="ARBA" id="ARBA00023125"/>
    </source>
</evidence>
<evidence type="ECO:0000256" key="6">
    <source>
        <dbReference type="ARBA" id="ARBA00023242"/>
    </source>
</evidence>
<evidence type="ECO:0000256" key="7">
    <source>
        <dbReference type="SAM" id="MobiDB-lite"/>
    </source>
</evidence>
<dbReference type="RefSeq" id="XP_056051669.1">
    <property type="nucleotide sequence ID" value="XM_056199751.1"/>
</dbReference>
<dbReference type="CDD" id="cd00067">
    <property type="entry name" value="GAL4"/>
    <property type="match status" value="1"/>
</dbReference>
<evidence type="ECO:0000256" key="5">
    <source>
        <dbReference type="ARBA" id="ARBA00023163"/>
    </source>
</evidence>
<dbReference type="PROSITE" id="PS00463">
    <property type="entry name" value="ZN2_CY6_FUNGAL_1"/>
    <property type="match status" value="1"/>
</dbReference>
<protein>
    <recommendedName>
        <fullName evidence="8">Zn(2)-C6 fungal-type domain-containing protein</fullName>
    </recommendedName>
</protein>
<feature type="region of interest" description="Disordered" evidence="7">
    <location>
        <begin position="95"/>
        <end position="125"/>
    </location>
</feature>
<organism evidence="9 10">
    <name type="scientific">Akanthomyces muscarius</name>
    <name type="common">Entomopathogenic fungus</name>
    <name type="synonym">Lecanicillium muscarium</name>
    <dbReference type="NCBI Taxonomy" id="2231603"/>
    <lineage>
        <taxon>Eukaryota</taxon>
        <taxon>Fungi</taxon>
        <taxon>Dikarya</taxon>
        <taxon>Ascomycota</taxon>
        <taxon>Pezizomycotina</taxon>
        <taxon>Sordariomycetes</taxon>
        <taxon>Hypocreomycetidae</taxon>
        <taxon>Hypocreales</taxon>
        <taxon>Cordycipitaceae</taxon>
        <taxon>Akanthomyces</taxon>
    </lineage>
</organism>
<dbReference type="GO" id="GO:0008270">
    <property type="term" value="F:zinc ion binding"/>
    <property type="evidence" value="ECO:0007669"/>
    <property type="project" value="InterPro"/>
</dbReference>
<proteinExistence type="predicted"/>
<gene>
    <name evidence="9" type="ORF">LMH87_010727</name>
</gene>
<evidence type="ECO:0000256" key="3">
    <source>
        <dbReference type="ARBA" id="ARBA00023015"/>
    </source>
</evidence>
<evidence type="ECO:0000313" key="10">
    <source>
        <dbReference type="Proteomes" id="UP001144673"/>
    </source>
</evidence>
<keyword evidence="6" id="KW-0539">Nucleus</keyword>
<dbReference type="InterPro" id="IPR001138">
    <property type="entry name" value="Zn2Cys6_DnaBD"/>
</dbReference>
<dbReference type="SMART" id="SM00906">
    <property type="entry name" value="Fungal_trans"/>
    <property type="match status" value="1"/>
</dbReference>
<feature type="domain" description="Zn(2)-C6 fungal-type" evidence="8">
    <location>
        <begin position="18"/>
        <end position="47"/>
    </location>
</feature>